<dbReference type="GO" id="GO:0007265">
    <property type="term" value="P:Ras protein signal transduction"/>
    <property type="evidence" value="ECO:0007669"/>
    <property type="project" value="TreeGrafter"/>
</dbReference>
<dbReference type="InterPro" id="IPR000651">
    <property type="entry name" value="Ras-like_Gua-exchang_fac_N"/>
</dbReference>
<evidence type="ECO:0000313" key="6">
    <source>
        <dbReference type="EMBL" id="KAJ3225262.1"/>
    </source>
</evidence>
<feature type="region of interest" description="Disordered" evidence="3">
    <location>
        <begin position="187"/>
        <end position="213"/>
    </location>
</feature>
<keyword evidence="1 2" id="KW-0344">Guanine-nucleotide releasing factor</keyword>
<dbReference type="Gene3D" id="1.20.870.10">
    <property type="entry name" value="Son of sevenless (SoS) protein Chain: S domain 1"/>
    <property type="match status" value="1"/>
</dbReference>
<comment type="caution">
    <text evidence="6">The sequence shown here is derived from an EMBL/GenBank/DDBJ whole genome shotgun (WGS) entry which is preliminary data.</text>
</comment>
<dbReference type="InterPro" id="IPR036964">
    <property type="entry name" value="RASGEF_cat_dom_sf"/>
</dbReference>
<dbReference type="Gene3D" id="1.10.840.10">
    <property type="entry name" value="Ras guanine-nucleotide exchange factors catalytic domain"/>
    <property type="match status" value="2"/>
</dbReference>
<dbReference type="CDD" id="cd06224">
    <property type="entry name" value="REM"/>
    <property type="match status" value="1"/>
</dbReference>
<dbReference type="SUPFAM" id="SSF48366">
    <property type="entry name" value="Ras GEF"/>
    <property type="match status" value="1"/>
</dbReference>
<keyword evidence="7" id="KW-1185">Reference proteome</keyword>
<name>A0AAD5U9M4_9FUNG</name>
<dbReference type="GO" id="GO:0005886">
    <property type="term" value="C:plasma membrane"/>
    <property type="evidence" value="ECO:0007669"/>
    <property type="project" value="TreeGrafter"/>
</dbReference>
<dbReference type="GO" id="GO:0005085">
    <property type="term" value="F:guanyl-nucleotide exchange factor activity"/>
    <property type="evidence" value="ECO:0007669"/>
    <property type="project" value="UniProtKB-KW"/>
</dbReference>
<reference evidence="6" key="1">
    <citation type="submission" date="2020-05" db="EMBL/GenBank/DDBJ databases">
        <title>Phylogenomic resolution of chytrid fungi.</title>
        <authorList>
            <person name="Stajich J.E."/>
            <person name="Amses K."/>
            <person name="Simmons R."/>
            <person name="Seto K."/>
            <person name="Myers J."/>
            <person name="Bonds A."/>
            <person name="Quandt C.A."/>
            <person name="Barry K."/>
            <person name="Liu P."/>
            <person name="Grigoriev I."/>
            <person name="Longcore J.E."/>
            <person name="James T.Y."/>
        </authorList>
    </citation>
    <scope>NUCLEOTIDE SEQUENCE</scope>
    <source>
        <strain evidence="6">JEL0476</strain>
    </source>
</reference>
<feature type="compositionally biased region" description="Low complexity" evidence="3">
    <location>
        <begin position="609"/>
        <end position="630"/>
    </location>
</feature>
<organism evidence="6 7">
    <name type="scientific">Clydaea vesicula</name>
    <dbReference type="NCBI Taxonomy" id="447962"/>
    <lineage>
        <taxon>Eukaryota</taxon>
        <taxon>Fungi</taxon>
        <taxon>Fungi incertae sedis</taxon>
        <taxon>Chytridiomycota</taxon>
        <taxon>Chytridiomycota incertae sedis</taxon>
        <taxon>Chytridiomycetes</taxon>
        <taxon>Lobulomycetales</taxon>
        <taxon>Lobulomycetaceae</taxon>
        <taxon>Clydaea</taxon>
    </lineage>
</organism>
<feature type="region of interest" description="Disordered" evidence="3">
    <location>
        <begin position="604"/>
        <end position="630"/>
    </location>
</feature>
<dbReference type="InterPro" id="IPR023578">
    <property type="entry name" value="Ras_GEF_dom_sf"/>
</dbReference>
<proteinExistence type="predicted"/>
<dbReference type="EMBL" id="JADGJW010000066">
    <property type="protein sequence ID" value="KAJ3225262.1"/>
    <property type="molecule type" value="Genomic_DNA"/>
</dbReference>
<gene>
    <name evidence="6" type="primary">RASGRF1</name>
    <name evidence="6" type="ORF">HK099_007088</name>
</gene>
<feature type="domain" description="Ras-GEF" evidence="4">
    <location>
        <begin position="679"/>
        <end position="881"/>
    </location>
</feature>
<protein>
    <submittedName>
        <fullName evidence="6">Ras protein-specific guanine nucleotide-releasing factor</fullName>
    </submittedName>
</protein>
<dbReference type="SMART" id="SM00229">
    <property type="entry name" value="RasGEFN"/>
    <property type="match status" value="1"/>
</dbReference>
<evidence type="ECO:0000259" key="5">
    <source>
        <dbReference type="PROSITE" id="PS50212"/>
    </source>
</evidence>
<evidence type="ECO:0000259" key="4">
    <source>
        <dbReference type="PROSITE" id="PS50009"/>
    </source>
</evidence>
<dbReference type="InterPro" id="IPR008937">
    <property type="entry name" value="Ras-like_GEF"/>
</dbReference>
<evidence type="ECO:0000256" key="2">
    <source>
        <dbReference type="PROSITE-ProRule" id="PRU00168"/>
    </source>
</evidence>
<dbReference type="PROSITE" id="PS50212">
    <property type="entry name" value="RASGEF_NTER"/>
    <property type="match status" value="1"/>
</dbReference>
<feature type="compositionally biased region" description="Polar residues" evidence="3">
    <location>
        <begin position="223"/>
        <end position="232"/>
    </location>
</feature>
<dbReference type="SMART" id="SM00147">
    <property type="entry name" value="RasGEF"/>
    <property type="match status" value="1"/>
</dbReference>
<evidence type="ECO:0000256" key="1">
    <source>
        <dbReference type="ARBA" id="ARBA00022658"/>
    </source>
</evidence>
<feature type="region of interest" description="Disordered" evidence="3">
    <location>
        <begin position="23"/>
        <end position="42"/>
    </location>
</feature>
<dbReference type="Proteomes" id="UP001211065">
    <property type="component" value="Unassembled WGS sequence"/>
</dbReference>
<dbReference type="InterPro" id="IPR001895">
    <property type="entry name" value="RASGEF_cat_dom"/>
</dbReference>
<dbReference type="Pfam" id="PF00618">
    <property type="entry name" value="RasGEF_N"/>
    <property type="match status" value="1"/>
</dbReference>
<dbReference type="PANTHER" id="PTHR23113:SF362">
    <property type="entry name" value="RAS GUANINE NUCLEOTIDE EXCHANGE FACTOR E"/>
    <property type="match status" value="1"/>
</dbReference>
<accession>A0AAD5U9M4</accession>
<evidence type="ECO:0000256" key="3">
    <source>
        <dbReference type="SAM" id="MobiDB-lite"/>
    </source>
</evidence>
<sequence length="885" mass="99517">MRIKLPIPIKSEKDELKSYSLVSAKEKSPSVEGFSPNLHPNTLSKEMKQMSASEPDVSMEKRELIHLEFEENSMDSVGALGQMKAVKRSSYKVSQIKSLDNFEATHENFISDSQLHSRVGSAVSFSQTNFFKPGAYKTDNSFHERSNSTLSAEEELGSCTFNFTPLLNVVDESPTFNAPTSRALMKSLRSDSCSSTKEIEPTPISKKQSNSSNFSIGSVSSFDESTPRNLFATNKENNKTLNTNKGDVYKQLKFAKKPLGTIYLKDEQFKDMKSRVMNLLFVALDLKEDSSSADISGYRWLSYNNAVCETVNGKKLIKAASLPCLIHILISGISLDHDFLSDFLRTYRYAGESLDVARLLILTYIDAKNAAAVDLDSTFEKKVNESNIQMTLEERCNNIQMKILNILKKWIGEHSCDFERDTVLCALMKTFLNAKVQTDPKKAPFAVRMLEQLQAFNTNTQKIPYFTTKSSSEVSNADYQKPSMELRLSKTEINLDIPLLTSRDSIIELENNKVKSPRRIKISTKPVESSSINLNSYHLDPKPPISENSSVLSDNLFKQTSLLSFSNSENQNFVEDDEATYKESKNISLNMAVLNRNLSETPASDSLFSPVSQSTSYTSSSAPTSPTRSSVGSYIQPQLFPKAERPKTIGGYHGLKFIIMGTAYELQPKLNKISILDFDSEDLAKQITLIEHKLFREIPLHEFYCQSWNDKTYLKSPNLVKLINWFNHMSLGFASEVVRQHDLKKRVGVLKKLIFTAHCCVNWVCCEGSYRTYRSSLSTLKAASGSAPMLPYIGISLSDLTFTEDGNPTFVTEGGENNSLSVINFSKLRMISQILSTISEQLRSPHYQFTCQSNVQDWLLEEMHIMTESELYTQSKLCEPKGVTA</sequence>
<dbReference type="Pfam" id="PF00617">
    <property type="entry name" value="RasGEF"/>
    <property type="match status" value="2"/>
</dbReference>
<dbReference type="PANTHER" id="PTHR23113">
    <property type="entry name" value="GUANINE NUCLEOTIDE EXCHANGE FACTOR"/>
    <property type="match status" value="1"/>
</dbReference>
<feature type="domain" description="N-terminal Ras-GEF" evidence="5">
    <location>
        <begin position="313"/>
        <end position="457"/>
    </location>
</feature>
<feature type="region of interest" description="Disordered" evidence="3">
    <location>
        <begin position="218"/>
        <end position="237"/>
    </location>
</feature>
<dbReference type="AlphaFoldDB" id="A0AAD5U9M4"/>
<evidence type="ECO:0000313" key="7">
    <source>
        <dbReference type="Proteomes" id="UP001211065"/>
    </source>
</evidence>
<dbReference type="PROSITE" id="PS50009">
    <property type="entry name" value="RASGEF_CAT"/>
    <property type="match status" value="1"/>
</dbReference>